<protein>
    <submittedName>
        <fullName evidence="9">Cysteine desulfurase IscS</fullName>
        <ecNumber evidence="9">2.8.1.7</ecNumber>
    </submittedName>
</protein>
<dbReference type="AlphaFoldDB" id="A0A5B8RFT7"/>
<keyword evidence="7" id="KW-0411">Iron-sulfur</keyword>
<comment type="similarity">
    <text evidence="2">Belongs to the class-V pyridoxal-phosphate-dependent aminotransferase family. NifS/IscS subfamily.</text>
</comment>
<evidence type="ECO:0000256" key="3">
    <source>
        <dbReference type="ARBA" id="ARBA00022679"/>
    </source>
</evidence>
<accession>A0A5B8RFT7</accession>
<dbReference type="InterPro" id="IPR000192">
    <property type="entry name" value="Aminotrans_V_dom"/>
</dbReference>
<gene>
    <name evidence="9" type="primary">iscS</name>
    <name evidence="9" type="ORF">KBTEX_02019</name>
</gene>
<dbReference type="Pfam" id="PF00266">
    <property type="entry name" value="Aminotran_5"/>
    <property type="match status" value="1"/>
</dbReference>
<dbReference type="InterPro" id="IPR015422">
    <property type="entry name" value="PyrdxlP-dep_Trfase_small"/>
</dbReference>
<proteinExistence type="inferred from homology"/>
<comment type="cofactor">
    <cofactor evidence="1">
        <name>pyridoxal 5'-phosphate</name>
        <dbReference type="ChEBI" id="CHEBI:597326"/>
    </cofactor>
</comment>
<keyword evidence="5" id="KW-0663">Pyridoxal phosphate</keyword>
<evidence type="ECO:0000256" key="5">
    <source>
        <dbReference type="ARBA" id="ARBA00022898"/>
    </source>
</evidence>
<dbReference type="GO" id="GO:0031071">
    <property type="term" value="F:cysteine desulfurase activity"/>
    <property type="evidence" value="ECO:0007669"/>
    <property type="project" value="UniProtKB-EC"/>
</dbReference>
<dbReference type="SUPFAM" id="SSF53383">
    <property type="entry name" value="PLP-dependent transferases"/>
    <property type="match status" value="1"/>
</dbReference>
<feature type="domain" description="Aminotransferase class V" evidence="8">
    <location>
        <begin position="7"/>
        <end position="368"/>
    </location>
</feature>
<reference evidence="9" key="1">
    <citation type="submission" date="2019-06" db="EMBL/GenBank/DDBJ databases">
        <authorList>
            <person name="Murdoch R.W."/>
            <person name="Fathepure B."/>
        </authorList>
    </citation>
    <scope>NUCLEOTIDE SEQUENCE</scope>
</reference>
<dbReference type="PANTHER" id="PTHR11601">
    <property type="entry name" value="CYSTEINE DESULFURYLASE FAMILY MEMBER"/>
    <property type="match status" value="1"/>
</dbReference>
<evidence type="ECO:0000313" key="9">
    <source>
        <dbReference type="EMBL" id="QEA05695.1"/>
    </source>
</evidence>
<evidence type="ECO:0000256" key="1">
    <source>
        <dbReference type="ARBA" id="ARBA00001933"/>
    </source>
</evidence>
<keyword evidence="4" id="KW-0479">Metal-binding</keyword>
<keyword evidence="3 9" id="KW-0808">Transferase</keyword>
<dbReference type="Gene3D" id="3.40.640.10">
    <property type="entry name" value="Type I PLP-dependent aspartate aminotransferase-like (Major domain)"/>
    <property type="match status" value="1"/>
</dbReference>
<evidence type="ECO:0000256" key="4">
    <source>
        <dbReference type="ARBA" id="ARBA00022723"/>
    </source>
</evidence>
<evidence type="ECO:0000256" key="6">
    <source>
        <dbReference type="ARBA" id="ARBA00023004"/>
    </source>
</evidence>
<evidence type="ECO:0000256" key="7">
    <source>
        <dbReference type="ARBA" id="ARBA00023014"/>
    </source>
</evidence>
<dbReference type="GO" id="GO:0051536">
    <property type="term" value="F:iron-sulfur cluster binding"/>
    <property type="evidence" value="ECO:0007669"/>
    <property type="project" value="UniProtKB-KW"/>
</dbReference>
<name>A0A5B8RFT7_9ZZZZ</name>
<dbReference type="PIRSF" id="PIRSF005572">
    <property type="entry name" value="NifS"/>
    <property type="match status" value="1"/>
</dbReference>
<keyword evidence="6" id="KW-0408">Iron</keyword>
<dbReference type="Gene3D" id="3.90.1150.10">
    <property type="entry name" value="Aspartate Aminotransferase, domain 1"/>
    <property type="match status" value="1"/>
</dbReference>
<organism evidence="9">
    <name type="scientific">uncultured organism</name>
    <dbReference type="NCBI Taxonomy" id="155900"/>
    <lineage>
        <taxon>unclassified sequences</taxon>
        <taxon>environmental samples</taxon>
    </lineage>
</organism>
<dbReference type="GO" id="GO:0046872">
    <property type="term" value="F:metal ion binding"/>
    <property type="evidence" value="ECO:0007669"/>
    <property type="project" value="UniProtKB-KW"/>
</dbReference>
<dbReference type="InterPro" id="IPR015421">
    <property type="entry name" value="PyrdxlP-dep_Trfase_major"/>
</dbReference>
<evidence type="ECO:0000256" key="2">
    <source>
        <dbReference type="ARBA" id="ARBA00006490"/>
    </source>
</evidence>
<dbReference type="EMBL" id="MN079107">
    <property type="protein sequence ID" value="QEA05695.1"/>
    <property type="molecule type" value="Genomic_DNA"/>
</dbReference>
<sequence>MTDPGPVYLDYAATTPLDPAVLAAMRPWLEGLAGNPASAHAVGRHAAAAVAQARARVAGALGASADEIVWTSGATEADNLAIKGAARHQHARGRGDHLVTLATEHRAVLASCEALEREGFTVTRVPPESDGGVSAGALAAALTARTVLVSVSAVNNETGVIPDLAAIAERVKGHGALLHVDAAQALGRVSLDVSGLPADLVSLSAHKCYGPQGVGALYVRRRPRVRLMPLLHGGGQEGGLRPGTVPVAQVVGMGAAVARCVRNAARDGRHLEALRGRLLAGLAEIGGVILNGRRDGSPHIVNVSFPGVHGAALAGLLDGLAVSAGSACAAAVPAPSHVLRAMGRPDALAHASLRLSLGGPTTAGEVDRAVAVIGAAVGHLRGFSPVWQRLAAGETIQSVYGTRTPLVSI</sequence>
<dbReference type="InterPro" id="IPR015424">
    <property type="entry name" value="PyrdxlP-dep_Trfase"/>
</dbReference>
<dbReference type="InterPro" id="IPR016454">
    <property type="entry name" value="Cysteine_dSase"/>
</dbReference>
<dbReference type="PANTHER" id="PTHR11601:SF34">
    <property type="entry name" value="CYSTEINE DESULFURASE"/>
    <property type="match status" value="1"/>
</dbReference>
<evidence type="ECO:0000259" key="8">
    <source>
        <dbReference type="Pfam" id="PF00266"/>
    </source>
</evidence>
<dbReference type="EC" id="2.8.1.7" evidence="9"/>